<feature type="chain" id="PRO_5028005852" evidence="6">
    <location>
        <begin position="22"/>
        <end position="282"/>
    </location>
</feature>
<evidence type="ECO:0000259" key="7">
    <source>
        <dbReference type="PROSITE" id="PS51123"/>
    </source>
</evidence>
<dbReference type="Pfam" id="PF04355">
    <property type="entry name" value="BamE"/>
    <property type="match status" value="1"/>
</dbReference>
<dbReference type="InterPro" id="IPR006690">
    <property type="entry name" value="OMPA-like_CS"/>
</dbReference>
<evidence type="ECO:0000256" key="1">
    <source>
        <dbReference type="ARBA" id="ARBA00004442"/>
    </source>
</evidence>
<dbReference type="PRINTS" id="PR01021">
    <property type="entry name" value="OMPADOMAIN"/>
</dbReference>
<keyword evidence="2 6" id="KW-0732">Signal</keyword>
<dbReference type="InterPro" id="IPR037873">
    <property type="entry name" value="BamE-like"/>
</dbReference>
<sequence>MKFIQITRHVALVAVSAAVLAACSSSSNRINADGTAAAELKWPRWDSVTFHKNRGTFPDLGSLNQVKPGLTKDELYYLLGRPHYDELWRPREWTYLFHFHTPGQGTDNVTTCQYKILFDRNMRVGSTHWNPVDPSDAACGAPAPTPAPAAPVQERYTLGADALFAFDRSSMNDLNPRGRQELDDLANKLQSFAELNSITVVGHTDYLGSDAYNQSLSQARAQTVRQYLIERGLPASKIRAYGAGETQPVKQCNRTGNRAELIACLQPNRRVEVQVDGYGIRR</sequence>
<dbReference type="Proteomes" id="UP000514752">
    <property type="component" value="Chromosome"/>
</dbReference>
<dbReference type="GO" id="GO:0009279">
    <property type="term" value="C:cell outer membrane"/>
    <property type="evidence" value="ECO:0007669"/>
    <property type="project" value="UniProtKB-SubCell"/>
</dbReference>
<evidence type="ECO:0000256" key="4">
    <source>
        <dbReference type="ARBA" id="ARBA00023237"/>
    </source>
</evidence>
<dbReference type="PANTHER" id="PTHR30329:SF21">
    <property type="entry name" value="LIPOPROTEIN YIAD-RELATED"/>
    <property type="match status" value="1"/>
</dbReference>
<name>A0A7D7NBZ0_9NEIS</name>
<feature type="signal peptide" evidence="6">
    <location>
        <begin position="1"/>
        <end position="21"/>
    </location>
</feature>
<evidence type="ECO:0000256" key="3">
    <source>
        <dbReference type="ARBA" id="ARBA00023136"/>
    </source>
</evidence>
<dbReference type="AlphaFoldDB" id="A0A7D7NBZ0"/>
<dbReference type="InterPro" id="IPR036737">
    <property type="entry name" value="OmpA-like_sf"/>
</dbReference>
<dbReference type="PANTHER" id="PTHR30329">
    <property type="entry name" value="STATOR ELEMENT OF FLAGELLAR MOTOR COMPLEX"/>
    <property type="match status" value="1"/>
</dbReference>
<comment type="subcellular location">
    <subcellularLocation>
        <location evidence="1">Cell outer membrane</location>
    </subcellularLocation>
</comment>
<dbReference type="PROSITE" id="PS51257">
    <property type="entry name" value="PROKAR_LIPOPROTEIN"/>
    <property type="match status" value="1"/>
</dbReference>
<dbReference type="Gene3D" id="3.30.1330.60">
    <property type="entry name" value="OmpA-like domain"/>
    <property type="match status" value="1"/>
</dbReference>
<evidence type="ECO:0000313" key="8">
    <source>
        <dbReference type="EMBL" id="QMT40578.1"/>
    </source>
</evidence>
<gene>
    <name evidence="8" type="ORF">H3L94_00460</name>
</gene>
<dbReference type="InterPro" id="IPR006665">
    <property type="entry name" value="OmpA-like"/>
</dbReference>
<evidence type="ECO:0000313" key="9">
    <source>
        <dbReference type="Proteomes" id="UP000514752"/>
    </source>
</evidence>
<dbReference type="Gene3D" id="3.30.1450.10">
    <property type="match status" value="1"/>
</dbReference>
<dbReference type="KEGG" id="nsg:H3L94_00460"/>
<dbReference type="Pfam" id="PF00691">
    <property type="entry name" value="OmpA"/>
    <property type="match status" value="1"/>
</dbReference>
<proteinExistence type="predicted"/>
<dbReference type="InterPro" id="IPR050330">
    <property type="entry name" value="Bact_OuterMem_StrucFunc"/>
</dbReference>
<dbReference type="RefSeq" id="WP_182122222.1">
    <property type="nucleotide sequence ID" value="NZ_CP059567.1"/>
</dbReference>
<dbReference type="PROSITE" id="PS01068">
    <property type="entry name" value="OMPA_1"/>
    <property type="match status" value="1"/>
</dbReference>
<evidence type="ECO:0000256" key="5">
    <source>
        <dbReference type="PROSITE-ProRule" id="PRU00473"/>
    </source>
</evidence>
<keyword evidence="4" id="KW-0998">Cell outer membrane</keyword>
<accession>A0A7D7NBZ0</accession>
<dbReference type="InterPro" id="IPR006664">
    <property type="entry name" value="OMP_bac"/>
</dbReference>
<keyword evidence="3 5" id="KW-0472">Membrane</keyword>
<dbReference type="EMBL" id="CP059567">
    <property type="protein sequence ID" value="QMT40578.1"/>
    <property type="molecule type" value="Genomic_DNA"/>
</dbReference>
<protein>
    <submittedName>
        <fullName evidence="8">OmpA family protein</fullName>
    </submittedName>
</protein>
<evidence type="ECO:0000256" key="2">
    <source>
        <dbReference type="ARBA" id="ARBA00022729"/>
    </source>
</evidence>
<dbReference type="PROSITE" id="PS51123">
    <property type="entry name" value="OMPA_2"/>
    <property type="match status" value="1"/>
</dbReference>
<feature type="domain" description="OmpA-like" evidence="7">
    <location>
        <begin position="151"/>
        <end position="279"/>
    </location>
</feature>
<dbReference type="SUPFAM" id="SSF103088">
    <property type="entry name" value="OmpA-like"/>
    <property type="match status" value="1"/>
</dbReference>
<organism evidence="8 9">
    <name type="scientific">Neisseria shayeganii</name>
    <dbReference type="NCBI Taxonomy" id="607712"/>
    <lineage>
        <taxon>Bacteria</taxon>
        <taxon>Pseudomonadati</taxon>
        <taxon>Pseudomonadota</taxon>
        <taxon>Betaproteobacteria</taxon>
        <taxon>Neisseriales</taxon>
        <taxon>Neisseriaceae</taxon>
        <taxon>Neisseria</taxon>
    </lineage>
</organism>
<dbReference type="CDD" id="cd07185">
    <property type="entry name" value="OmpA_C-like"/>
    <property type="match status" value="1"/>
</dbReference>
<dbReference type="InterPro" id="IPR007450">
    <property type="entry name" value="BamE_dom"/>
</dbReference>
<reference evidence="8 9" key="1">
    <citation type="submission" date="2020-07" db="EMBL/GenBank/DDBJ databases">
        <title>Genomic diversity of species in the Neisseriaceae family.</title>
        <authorList>
            <person name="Vincent A.T."/>
            <person name="Bernet E."/>
            <person name="Veyrier F.J."/>
        </authorList>
    </citation>
    <scope>NUCLEOTIDE SEQUENCE [LARGE SCALE GENOMIC DNA]</scope>
    <source>
        <strain evidence="8 9">DSM 22244</strain>
    </source>
</reference>
<evidence type="ECO:0000256" key="6">
    <source>
        <dbReference type="SAM" id="SignalP"/>
    </source>
</evidence>